<name>A0A9D3AWC6_9FIRM</name>
<sequence>MSQNLKYFRLNYVAALMVSWDDAALGDDFCNGNSKHSKFLF</sequence>
<organism evidence="1 2">
    <name type="scientific">Sporotomaculum syntrophicum</name>
    <dbReference type="NCBI Taxonomy" id="182264"/>
    <lineage>
        <taxon>Bacteria</taxon>
        <taxon>Bacillati</taxon>
        <taxon>Bacillota</taxon>
        <taxon>Clostridia</taxon>
        <taxon>Eubacteriales</taxon>
        <taxon>Desulfallaceae</taxon>
        <taxon>Sporotomaculum</taxon>
    </lineage>
</organism>
<proteinExistence type="predicted"/>
<dbReference type="AlphaFoldDB" id="A0A9D3AWC6"/>
<comment type="caution">
    <text evidence="1">The sequence shown here is derived from an EMBL/GenBank/DDBJ whole genome shotgun (WGS) entry which is preliminary data.</text>
</comment>
<gene>
    <name evidence="1" type="ORF">SPSYN_01391</name>
</gene>
<accession>A0A9D3AWC6</accession>
<evidence type="ECO:0000313" key="2">
    <source>
        <dbReference type="Proteomes" id="UP000798488"/>
    </source>
</evidence>
<dbReference type="Proteomes" id="UP000798488">
    <property type="component" value="Unassembled WGS sequence"/>
</dbReference>
<keyword evidence="2" id="KW-1185">Reference proteome</keyword>
<reference evidence="1" key="1">
    <citation type="submission" date="2016-02" db="EMBL/GenBank/DDBJ databases">
        <title>Draft Genome Sequence of Sporotomaculum syntrophicum Strain FB, a Syntrophic Benzoate Degrader.</title>
        <authorList>
            <person name="Nobu M.K."/>
            <person name="Narihiro T."/>
            <person name="Qiu Y.-L."/>
            <person name="Ohashi A."/>
            <person name="Liu W.-T."/>
            <person name="Yuji S."/>
        </authorList>
    </citation>
    <scope>NUCLEOTIDE SEQUENCE</scope>
    <source>
        <strain evidence="1">FB</strain>
    </source>
</reference>
<protein>
    <submittedName>
        <fullName evidence="1">Uncharacterized protein</fullName>
    </submittedName>
</protein>
<dbReference type="EMBL" id="LSRS01000003">
    <property type="protein sequence ID" value="KAF1085255.1"/>
    <property type="molecule type" value="Genomic_DNA"/>
</dbReference>
<evidence type="ECO:0000313" key="1">
    <source>
        <dbReference type="EMBL" id="KAF1085255.1"/>
    </source>
</evidence>